<evidence type="ECO:0000256" key="1">
    <source>
        <dbReference type="SAM" id="Phobius"/>
    </source>
</evidence>
<name>A0A6J8AGM6_MYTCO</name>
<sequence>MLLPCMLCIPCEAVVGNISCSASNNSSCEAYDNTVCGDTNTCLCKDDYYDGGTTCQKTTVIGQPCTPGGAPDQCSDPKSSCILSDGDVYRCLCNSGYYVFRVNLTQLCIDGRPSNQCNDEKAACTVTSGTNEFRCQCTTGFYKNNANICTAKVVLNAICTSGQPDNQCVDTNAVCQVETGITYKCLCKDYFYQNNAGICYAKSGLGVGCMSGEPSNQCSVTNTECIAESIGGNIFKCLCMAGYYSDSTCKALADLKANNLMVPAVTTGETYFLVTWSNPITVSFITKYHLILSFNGQQETPVEIATSKYNHNVTSRTPGRKYRITLRSIETASRPTQQTTEIEIIDGSRPSIPGFLHGSVFNAPSVSFLWTITGDVEFFSGTINDTIASPNTFNLTAINRIPPQLTVSHLRYGDHYTFTVVSHSNGFNSDSRTQTIRTTPTTPPPPSNLNCKAVFDRSLTLTWNEPNPPNGYILHYIVYHKSFNTQTQTNGSVAELLIEGLYPDTWYTFAVATVNDAISGTSGESVQKQCRTQTALASKPLNAVSTSVSTNSTTVEWDPPAEPGGVIWAYKLTVSNVTGGTGTCVKEVILQCSTCNVVTSSNLCTKNIRLSKTADEFAMKINYSIEDLSPDVEYEVRIQAVSFKGPGNPADVLRRTLQDAPHKPTQVTATQNSDPTVLQVSWVQPLPRPGSTNYTVRVYESNDASSDFVLKINFGKTITGYYTQTATITGLEEYWDYNFIIVARTLVGAMESDMSQAVKTNYAAPGRVENLRITHPEGIYTQMTVSWSIPLLRERNGIIKEYVLKYNGTTANPIRNTADNLVCKLDVDTEKFYEIKLSAKNQWNQIGTEVVQVYYAPPGPPQKPPFKLTTTELCKQVTTQRTIPITLNGDWFFYNRDNGIFTDWGVNVCARYACKNYGDGTDKASNHFGIGNFRTWKEAQKIGFTEPYRATNSSWIIDIFNLAVGRRKRNVNNVELVIGDDDECAKREYSVYCNGPLAPGKNYIIIAFSCTAGGCTESEQLGPYSTQSAQMPDKLYTIETVVGAAVGCVLFSVLIMVFIFCVILRHIRNKTSKPSRSRHAHEESTLGDQYEVLGMNNISSYQELGAKDIPNVYDQIGRLHTVDKHYENMLP</sequence>
<feature type="domain" description="Fibronectin type-III" evidence="2">
    <location>
        <begin position="539"/>
        <end position="660"/>
    </location>
</feature>
<dbReference type="PROSITE" id="PS50853">
    <property type="entry name" value="FN3"/>
    <property type="match status" value="3"/>
</dbReference>
<dbReference type="SMART" id="SM00060">
    <property type="entry name" value="FN3"/>
    <property type="match status" value="6"/>
</dbReference>
<dbReference type="InterPro" id="IPR003961">
    <property type="entry name" value="FN3_dom"/>
</dbReference>
<dbReference type="GO" id="GO:0016020">
    <property type="term" value="C:membrane"/>
    <property type="evidence" value="ECO:0007669"/>
    <property type="project" value="UniProtKB-SubCell"/>
</dbReference>
<dbReference type="InterPro" id="IPR036116">
    <property type="entry name" value="FN3_sf"/>
</dbReference>
<dbReference type="AlphaFoldDB" id="A0A6J8AGM6"/>
<evidence type="ECO:0000313" key="4">
    <source>
        <dbReference type="Proteomes" id="UP000507470"/>
    </source>
</evidence>
<feature type="domain" description="Fibronectin type-III" evidence="2">
    <location>
        <begin position="663"/>
        <end position="766"/>
    </location>
</feature>
<proteinExistence type="predicted"/>
<keyword evidence="1" id="KW-1133">Transmembrane helix</keyword>
<dbReference type="OrthoDB" id="19903at2759"/>
<dbReference type="Pfam" id="PF00041">
    <property type="entry name" value="fn3"/>
    <property type="match status" value="3"/>
</dbReference>
<dbReference type="EC" id="3.1.3.48" evidence="3"/>
<dbReference type="PANTHER" id="PTHR46957:SF3">
    <property type="entry name" value="CYTOKINE RECEPTOR"/>
    <property type="match status" value="1"/>
</dbReference>
<dbReference type="Gene3D" id="2.60.40.10">
    <property type="entry name" value="Immunoglobulins"/>
    <property type="match status" value="4"/>
</dbReference>
<dbReference type="SUPFAM" id="SSF49265">
    <property type="entry name" value="Fibronectin type III"/>
    <property type="match status" value="3"/>
</dbReference>
<gene>
    <name evidence="3" type="ORF">MCOR_6982</name>
</gene>
<feature type="domain" description="Fibronectin type-III" evidence="2">
    <location>
        <begin position="445"/>
        <end position="535"/>
    </location>
</feature>
<organism evidence="3 4">
    <name type="scientific">Mytilus coruscus</name>
    <name type="common">Sea mussel</name>
    <dbReference type="NCBI Taxonomy" id="42192"/>
    <lineage>
        <taxon>Eukaryota</taxon>
        <taxon>Metazoa</taxon>
        <taxon>Spiralia</taxon>
        <taxon>Lophotrochozoa</taxon>
        <taxon>Mollusca</taxon>
        <taxon>Bivalvia</taxon>
        <taxon>Autobranchia</taxon>
        <taxon>Pteriomorphia</taxon>
        <taxon>Mytilida</taxon>
        <taxon>Mytiloidea</taxon>
        <taxon>Mytilidae</taxon>
        <taxon>Mytilinae</taxon>
        <taxon>Mytilus</taxon>
    </lineage>
</organism>
<keyword evidence="1" id="KW-0472">Membrane</keyword>
<dbReference type="Proteomes" id="UP000507470">
    <property type="component" value="Unassembled WGS sequence"/>
</dbReference>
<dbReference type="EMBL" id="CACVKT020001349">
    <property type="protein sequence ID" value="CAC5366867.1"/>
    <property type="molecule type" value="Genomic_DNA"/>
</dbReference>
<evidence type="ECO:0000313" key="3">
    <source>
        <dbReference type="EMBL" id="CAC5366867.1"/>
    </source>
</evidence>
<dbReference type="InterPro" id="IPR013783">
    <property type="entry name" value="Ig-like_fold"/>
</dbReference>
<protein>
    <submittedName>
        <fullName evidence="3">PTPRB</fullName>
        <ecNumber evidence="3">3.1.3.48</ecNumber>
    </submittedName>
</protein>
<dbReference type="PANTHER" id="PTHR46957">
    <property type="entry name" value="CYTOKINE RECEPTOR"/>
    <property type="match status" value="1"/>
</dbReference>
<keyword evidence="1" id="KW-0812">Transmembrane</keyword>
<feature type="transmembrane region" description="Helical" evidence="1">
    <location>
        <begin position="1041"/>
        <end position="1064"/>
    </location>
</feature>
<keyword evidence="4" id="KW-1185">Reference proteome</keyword>
<evidence type="ECO:0000259" key="2">
    <source>
        <dbReference type="PROSITE" id="PS50853"/>
    </source>
</evidence>
<dbReference type="InterPro" id="IPR000742">
    <property type="entry name" value="EGF"/>
</dbReference>
<dbReference type="GO" id="GO:0004725">
    <property type="term" value="F:protein tyrosine phosphatase activity"/>
    <property type="evidence" value="ECO:0007669"/>
    <property type="project" value="UniProtKB-EC"/>
</dbReference>
<dbReference type="InterPro" id="IPR050713">
    <property type="entry name" value="RTP_Phos/Ushers"/>
</dbReference>
<accession>A0A6J8AGM6</accession>
<reference evidence="3 4" key="1">
    <citation type="submission" date="2020-06" db="EMBL/GenBank/DDBJ databases">
        <authorList>
            <person name="Li R."/>
            <person name="Bekaert M."/>
        </authorList>
    </citation>
    <scope>NUCLEOTIDE SEQUENCE [LARGE SCALE GENOMIC DNA]</scope>
    <source>
        <strain evidence="4">wild</strain>
    </source>
</reference>
<keyword evidence="3" id="KW-0378">Hydrolase</keyword>
<dbReference type="CDD" id="cd00063">
    <property type="entry name" value="FN3"/>
    <property type="match status" value="3"/>
</dbReference>
<dbReference type="SMART" id="SM00181">
    <property type="entry name" value="EGF"/>
    <property type="match status" value="5"/>
</dbReference>